<feature type="signal peptide" evidence="1">
    <location>
        <begin position="1"/>
        <end position="16"/>
    </location>
</feature>
<dbReference type="AlphaFoldDB" id="A0A8H4U0F7"/>
<reference evidence="2" key="1">
    <citation type="journal article" date="2020" name="BMC Genomics">
        <title>Correction to: Identification and distribution of gene clusters required for synthesis of sphingolipid metabolism inhibitors in diverse species of the filamentous fungus Fusarium.</title>
        <authorList>
            <person name="Kim H.S."/>
            <person name="Lohmar J.M."/>
            <person name="Busman M."/>
            <person name="Brown D.W."/>
            <person name="Naumann T.A."/>
            <person name="Divon H.H."/>
            <person name="Lysoe E."/>
            <person name="Uhlig S."/>
            <person name="Proctor R.H."/>
        </authorList>
    </citation>
    <scope>NUCLEOTIDE SEQUENCE</scope>
    <source>
        <strain evidence="2">NRRL 22465</strain>
    </source>
</reference>
<keyword evidence="3" id="KW-1185">Reference proteome</keyword>
<feature type="chain" id="PRO_5034334060" evidence="1">
    <location>
        <begin position="17"/>
        <end position="78"/>
    </location>
</feature>
<name>A0A8H4U0F7_9HYPO</name>
<comment type="caution">
    <text evidence="2">The sequence shown here is derived from an EMBL/GenBank/DDBJ whole genome shotgun (WGS) entry which is preliminary data.</text>
</comment>
<accession>A0A8H4U0F7</accession>
<sequence length="78" mass="7886">MKFINAIVILASVALAAPAPVAEHADEAKVEKRCDHDALAKCILACNVTCVATGPAGIALCTGSCLDACKTLEGQGDC</sequence>
<dbReference type="Proteomes" id="UP000635477">
    <property type="component" value="Unassembled WGS sequence"/>
</dbReference>
<dbReference type="EMBL" id="JABEYC010001228">
    <property type="protein sequence ID" value="KAF4967409.1"/>
    <property type="molecule type" value="Genomic_DNA"/>
</dbReference>
<proteinExistence type="predicted"/>
<dbReference type="OrthoDB" id="10418490at2759"/>
<protein>
    <submittedName>
        <fullName evidence="2">Uncharacterized protein</fullName>
    </submittedName>
</protein>
<evidence type="ECO:0000313" key="2">
    <source>
        <dbReference type="EMBL" id="KAF4967409.1"/>
    </source>
</evidence>
<evidence type="ECO:0000313" key="3">
    <source>
        <dbReference type="Proteomes" id="UP000635477"/>
    </source>
</evidence>
<evidence type="ECO:0000256" key="1">
    <source>
        <dbReference type="SAM" id="SignalP"/>
    </source>
</evidence>
<gene>
    <name evidence="2" type="ORF">FZEAL_10536</name>
</gene>
<keyword evidence="1" id="KW-0732">Signal</keyword>
<organism evidence="2 3">
    <name type="scientific">Fusarium zealandicum</name>
    <dbReference type="NCBI Taxonomy" id="1053134"/>
    <lineage>
        <taxon>Eukaryota</taxon>
        <taxon>Fungi</taxon>
        <taxon>Dikarya</taxon>
        <taxon>Ascomycota</taxon>
        <taxon>Pezizomycotina</taxon>
        <taxon>Sordariomycetes</taxon>
        <taxon>Hypocreomycetidae</taxon>
        <taxon>Hypocreales</taxon>
        <taxon>Nectriaceae</taxon>
        <taxon>Fusarium</taxon>
        <taxon>Fusarium staphyleae species complex</taxon>
    </lineage>
</organism>
<reference evidence="2" key="2">
    <citation type="submission" date="2020-05" db="EMBL/GenBank/DDBJ databases">
        <authorList>
            <person name="Kim H.-S."/>
            <person name="Proctor R.H."/>
            <person name="Brown D.W."/>
        </authorList>
    </citation>
    <scope>NUCLEOTIDE SEQUENCE</scope>
    <source>
        <strain evidence="2">NRRL 22465</strain>
    </source>
</reference>